<name>A0A418MMK6_9ACTN</name>
<dbReference type="Pfam" id="PF00589">
    <property type="entry name" value="Phage_integrase"/>
    <property type="match status" value="1"/>
</dbReference>
<dbReference type="InterPro" id="IPR013762">
    <property type="entry name" value="Integrase-like_cat_sf"/>
</dbReference>
<dbReference type="GO" id="GO:0003677">
    <property type="term" value="F:DNA binding"/>
    <property type="evidence" value="ECO:0007669"/>
    <property type="project" value="UniProtKB-KW"/>
</dbReference>
<dbReference type="SUPFAM" id="SSF56349">
    <property type="entry name" value="DNA breaking-rejoining enzymes"/>
    <property type="match status" value="1"/>
</dbReference>
<protein>
    <submittedName>
        <fullName evidence="5">Site-specific integrase</fullName>
    </submittedName>
</protein>
<comment type="caution">
    <text evidence="5">The sequence shown here is derived from an EMBL/GenBank/DDBJ whole genome shotgun (WGS) entry which is preliminary data.</text>
</comment>
<keyword evidence="3" id="KW-0233">DNA recombination</keyword>
<accession>A0A418MMK6</accession>
<dbReference type="GO" id="GO:0015074">
    <property type="term" value="P:DNA integration"/>
    <property type="evidence" value="ECO:0007669"/>
    <property type="project" value="InterPro"/>
</dbReference>
<dbReference type="OrthoDB" id="3276020at2"/>
<evidence type="ECO:0000256" key="1">
    <source>
        <dbReference type="ARBA" id="ARBA00008857"/>
    </source>
</evidence>
<dbReference type="Proteomes" id="UP000283832">
    <property type="component" value="Unassembled WGS sequence"/>
</dbReference>
<gene>
    <name evidence="5" type="ORF">D2L64_26775</name>
</gene>
<feature type="domain" description="Tyr recombinase" evidence="4">
    <location>
        <begin position="243"/>
        <end position="439"/>
    </location>
</feature>
<dbReference type="GO" id="GO:0006310">
    <property type="term" value="P:DNA recombination"/>
    <property type="evidence" value="ECO:0007669"/>
    <property type="project" value="UniProtKB-KW"/>
</dbReference>
<keyword evidence="2" id="KW-0238">DNA-binding</keyword>
<keyword evidence="6" id="KW-1185">Reference proteome</keyword>
<dbReference type="PROSITE" id="PS51898">
    <property type="entry name" value="TYR_RECOMBINASE"/>
    <property type="match status" value="1"/>
</dbReference>
<dbReference type="AlphaFoldDB" id="A0A418MMK6"/>
<dbReference type="CDD" id="cd00397">
    <property type="entry name" value="DNA_BRE_C"/>
    <property type="match status" value="1"/>
</dbReference>
<evidence type="ECO:0000259" key="4">
    <source>
        <dbReference type="PROSITE" id="PS51898"/>
    </source>
</evidence>
<dbReference type="Gene3D" id="1.10.443.10">
    <property type="entry name" value="Intergrase catalytic core"/>
    <property type="match status" value="1"/>
</dbReference>
<dbReference type="PANTHER" id="PTHR30349">
    <property type="entry name" value="PHAGE INTEGRASE-RELATED"/>
    <property type="match status" value="1"/>
</dbReference>
<reference evidence="5 6" key="1">
    <citation type="submission" date="2018-08" db="EMBL/GenBank/DDBJ databases">
        <title>Jishengella sp. nov., isolated from a root of Azadirachta indica A. Juss. var. siamensis Valenton.</title>
        <authorList>
            <person name="Kuncharoen N."/>
            <person name="Tanasupawat S."/>
            <person name="Kudo T."/>
            <person name="Ohkuma M."/>
        </authorList>
    </citation>
    <scope>NUCLEOTIDE SEQUENCE [LARGE SCALE GENOMIC DNA]</scope>
    <source>
        <strain evidence="5 6">AZ1-13</strain>
    </source>
</reference>
<comment type="similarity">
    <text evidence="1">Belongs to the 'phage' integrase family.</text>
</comment>
<evidence type="ECO:0000256" key="3">
    <source>
        <dbReference type="ARBA" id="ARBA00023172"/>
    </source>
</evidence>
<evidence type="ECO:0000313" key="6">
    <source>
        <dbReference type="Proteomes" id="UP000283832"/>
    </source>
</evidence>
<dbReference type="EMBL" id="QXEC01000054">
    <property type="protein sequence ID" value="RIV29802.1"/>
    <property type="molecule type" value="Genomic_DNA"/>
</dbReference>
<dbReference type="PANTHER" id="PTHR30349:SF41">
    <property type="entry name" value="INTEGRASE_RECOMBINASE PROTEIN MJ0367-RELATED"/>
    <property type="match status" value="1"/>
</dbReference>
<dbReference type="InterPro" id="IPR011010">
    <property type="entry name" value="DNA_brk_join_enz"/>
</dbReference>
<dbReference type="InterPro" id="IPR002104">
    <property type="entry name" value="Integrase_catalytic"/>
</dbReference>
<proteinExistence type="inferred from homology"/>
<evidence type="ECO:0000313" key="5">
    <source>
        <dbReference type="EMBL" id="RIV29802.1"/>
    </source>
</evidence>
<sequence length="564" mass="63583">MPTPLRLEFQYAMQCRHDERTVTARPQIVRRATRFALESGVSSLLDHSYDQWRAIVDALPTGSHRGGRRVSGNSFLLFAVACLETLRDGTGLDVEYPRDTWRVHRIGVKSSPSRTVGDRAMLRFDRISQPWLRDLAKRWLRLRITSGLSITKIFSDLQAITLFAEFFAQLRPAALALAEVNRDVLERYIAWVPSHVSGPRAQTNVLSGLSLFLQGIRQHRWTTDLPTDALLFPSDVPKRAVTRISRFLAEHVMAQIEQPANLDRWPDPAHRLVTAILVHGGLRVGDACGLPFDCIIRDGNGAPYLRYVNHKMNRDAAVPIDDVVAAQIFAQQQRVLARWLGGCPHLFPRQRGNANGSKHLSPSTYRRMLDRWLTTCEVQDEHGRPAHLTPHQWRHTFATRLINRDVPQEVVQLLLDHSSPHMTSHYAKISNATVRRKWEQAVKVNIRGEHVTLAPDGPLAQAQWANLRFGIATQTLPNGYCGLPVQKSCPHANACLTCPVFVTGAEFLPQLREQRVRTLTLLDNAAQSGHARVTEMNQQVLTNLNRMIDEIETTTGQEQTPDAG</sequence>
<dbReference type="InterPro" id="IPR050090">
    <property type="entry name" value="Tyrosine_recombinase_XerCD"/>
</dbReference>
<organism evidence="5 6">
    <name type="scientific">Micromonospora radicis</name>
    <dbReference type="NCBI Taxonomy" id="1894971"/>
    <lineage>
        <taxon>Bacteria</taxon>
        <taxon>Bacillati</taxon>
        <taxon>Actinomycetota</taxon>
        <taxon>Actinomycetes</taxon>
        <taxon>Micromonosporales</taxon>
        <taxon>Micromonosporaceae</taxon>
        <taxon>Micromonospora</taxon>
    </lineage>
</organism>
<evidence type="ECO:0000256" key="2">
    <source>
        <dbReference type="ARBA" id="ARBA00023125"/>
    </source>
</evidence>